<name>A0A9Q8PJ70_PASFU</name>
<sequence length="317" mass="36376">MAHINRINTERLRPDGDFEYRIGTSRHFQHAKTRDVTDKQVQEYRERMIDEPKTWERDFEVERIAGHDEHDCLVIFKPHYRTGLEVRPGWFRHNVLSNDLIQAYKDFVAETDKEYAAAKEEQGVQTAQASSKVARLIQGAFQAQVMKPVGAKLREVVLERYPDAFRIQDAMDGRDATAQDGNDEAAANSRDRQKSEEPTVPFYEMTTGIVGEDSTHYLFLNTGGSARWVQKTYMSEEWTGPYKMQKEQLIRAFQGHTGGQVDYQGSWRPDLHLHGMFPAFLVLPSPISAEVREEVEKRYPGLLHEEGASDDASTMAH</sequence>
<feature type="region of interest" description="Disordered" evidence="1">
    <location>
        <begin position="169"/>
        <end position="200"/>
    </location>
</feature>
<dbReference type="Proteomes" id="UP000756132">
    <property type="component" value="Chromosome 11"/>
</dbReference>
<dbReference type="EMBL" id="CP090173">
    <property type="protein sequence ID" value="UJO23390.1"/>
    <property type="molecule type" value="Genomic_DNA"/>
</dbReference>
<protein>
    <submittedName>
        <fullName evidence="2">Uncharacterized protein</fullName>
    </submittedName>
</protein>
<accession>A0A9Q8PJ70</accession>
<dbReference type="GeneID" id="71992971"/>
<gene>
    <name evidence="2" type="ORF">CLAFUR5_13093</name>
</gene>
<reference evidence="2" key="2">
    <citation type="journal article" date="2022" name="Microb. Genom.">
        <title>A chromosome-scale genome assembly of the tomato pathogen Cladosporium fulvum reveals a compartmentalized genome architecture and the presence of a dispensable chromosome.</title>
        <authorList>
            <person name="Zaccaron A.Z."/>
            <person name="Chen L.H."/>
            <person name="Samaras A."/>
            <person name="Stergiopoulos I."/>
        </authorList>
    </citation>
    <scope>NUCLEOTIDE SEQUENCE</scope>
    <source>
        <strain evidence="2">Race5_Kim</strain>
    </source>
</reference>
<keyword evidence="3" id="KW-1185">Reference proteome</keyword>
<organism evidence="2 3">
    <name type="scientific">Passalora fulva</name>
    <name type="common">Tomato leaf mold</name>
    <name type="synonym">Cladosporium fulvum</name>
    <dbReference type="NCBI Taxonomy" id="5499"/>
    <lineage>
        <taxon>Eukaryota</taxon>
        <taxon>Fungi</taxon>
        <taxon>Dikarya</taxon>
        <taxon>Ascomycota</taxon>
        <taxon>Pezizomycotina</taxon>
        <taxon>Dothideomycetes</taxon>
        <taxon>Dothideomycetidae</taxon>
        <taxon>Mycosphaerellales</taxon>
        <taxon>Mycosphaerellaceae</taxon>
        <taxon>Fulvia</taxon>
    </lineage>
</organism>
<dbReference type="AlphaFoldDB" id="A0A9Q8PJ70"/>
<reference evidence="2" key="1">
    <citation type="submission" date="2021-12" db="EMBL/GenBank/DDBJ databases">
        <authorList>
            <person name="Zaccaron A."/>
            <person name="Stergiopoulos I."/>
        </authorList>
    </citation>
    <scope>NUCLEOTIDE SEQUENCE</scope>
    <source>
        <strain evidence="2">Race5_Kim</strain>
    </source>
</reference>
<evidence type="ECO:0000313" key="3">
    <source>
        <dbReference type="Proteomes" id="UP000756132"/>
    </source>
</evidence>
<proteinExistence type="predicted"/>
<dbReference type="RefSeq" id="XP_047767756.1">
    <property type="nucleotide sequence ID" value="XM_047912241.1"/>
</dbReference>
<evidence type="ECO:0000313" key="2">
    <source>
        <dbReference type="EMBL" id="UJO23390.1"/>
    </source>
</evidence>
<evidence type="ECO:0000256" key="1">
    <source>
        <dbReference type="SAM" id="MobiDB-lite"/>
    </source>
</evidence>
<dbReference type="KEGG" id="ffu:CLAFUR5_13093"/>